<keyword evidence="6" id="KW-1185">Reference proteome</keyword>
<comment type="caution">
    <text evidence="5">The sequence shown here is derived from an EMBL/GenBank/DDBJ whole genome shotgun (WGS) entry which is preliminary data.</text>
</comment>
<dbReference type="Gene3D" id="2.70.98.70">
    <property type="match status" value="1"/>
</dbReference>
<comment type="subcellular location">
    <subcellularLocation>
        <location evidence="1">Cell envelope</location>
    </subcellularLocation>
</comment>
<protein>
    <submittedName>
        <fullName evidence="5">Heparinase II/III family protein</fullName>
    </submittedName>
</protein>
<evidence type="ECO:0000256" key="2">
    <source>
        <dbReference type="SAM" id="MobiDB-lite"/>
    </source>
</evidence>
<keyword evidence="3" id="KW-0812">Transmembrane</keyword>
<keyword evidence="3" id="KW-0472">Membrane</keyword>
<evidence type="ECO:0000256" key="1">
    <source>
        <dbReference type="ARBA" id="ARBA00004196"/>
    </source>
</evidence>
<sequence length="780" mass="84939">MSYGAVPQNNSPYGSSNPGYAESSTGFITPHAATKKKGLSPWIKFGVPVLLAVIIAAVVGGVLGTRKKGGDSSSSSGSGSSADKDASVDSKAPIATATDILAAGVFATATNSKYMIPLYPSATNTALFAAPTVDASSSKAWPKDSFAPANPSPTNVREDRPRLIAPQYKWDALPDLIRNDPYLRKWNDTIIQNATDYAALRPVEYFMDGDSGILDNAREVKMRIKAFGYAYHMTGNTKWGDRAWEELQNAISDSFGPTNNTKWNPGHFLDAAEFSAAFGIAYDWFYPLWTDDQKKTIRDGLIMYGLQHGVDVYAGGTTFGWWTDNITGNWNCVCNGGLTLGALAILGDDTTGVAASLLGSTIDNAKANCAQAVMDDGSWAESPNYWYFGTTGHAEMVSALITATGSDYGLMSTANTNYWRTGDFHMGVFGVTSLFDYGDHGPNKFSTTANSMILYGGLTNHPEFILHQRDRADAAEPWSMFWYDPAVTGAYWTNRKLDYFYDNPRVQWASMRGSWTDDDAVYLGIKAGQNLGHQTHNDLDVGTFVLDALGTRWAGELGSGDYRSPQYFNSQAQEAERWKYYRKATVGQNTLVVNNANQNVNSEPTVKHGSSDTTQGSSTVLTIPKDSTAFWVADISSAYFDASSVKRGARLLNGRRQVLIQDEITATQTVQWRMHTNATVTPEGTSATLKLDGQTLKVTMLDPPSGASFKTMDPVRLPGMPEPLIPDQENPGVTVLAVDLPAGTSTLRVLFNPQWEDMKDADYVTPPNVALDSWTLRSHD</sequence>
<evidence type="ECO:0000259" key="4">
    <source>
        <dbReference type="Pfam" id="PF07940"/>
    </source>
</evidence>
<dbReference type="Gene3D" id="1.50.10.100">
    <property type="entry name" value="Chondroitin AC/alginate lyase"/>
    <property type="match status" value="1"/>
</dbReference>
<organism evidence="5 6">
    <name type="scientific">Coprinellus micaceus</name>
    <name type="common">Glistening ink-cap mushroom</name>
    <name type="synonym">Coprinus micaceus</name>
    <dbReference type="NCBI Taxonomy" id="71717"/>
    <lineage>
        <taxon>Eukaryota</taxon>
        <taxon>Fungi</taxon>
        <taxon>Dikarya</taxon>
        <taxon>Basidiomycota</taxon>
        <taxon>Agaricomycotina</taxon>
        <taxon>Agaricomycetes</taxon>
        <taxon>Agaricomycetidae</taxon>
        <taxon>Agaricales</taxon>
        <taxon>Agaricineae</taxon>
        <taxon>Psathyrellaceae</taxon>
        <taxon>Coprinellus</taxon>
    </lineage>
</organism>
<dbReference type="InterPro" id="IPR012480">
    <property type="entry name" value="Hepar_II_III_C"/>
</dbReference>
<dbReference type="InterPro" id="IPR008929">
    <property type="entry name" value="Chondroitin_lyas"/>
</dbReference>
<gene>
    <name evidence="5" type="ORF">FA13DRAFT_1824617</name>
</gene>
<dbReference type="STRING" id="71717.A0A4Y7RC59"/>
<accession>A0A4Y7RC59</accession>
<name>A0A4Y7RC59_COPMI</name>
<reference evidence="5 6" key="1">
    <citation type="journal article" date="2019" name="Nat. Ecol. Evol.">
        <title>Megaphylogeny resolves global patterns of mushroom evolution.</title>
        <authorList>
            <person name="Varga T."/>
            <person name="Krizsan K."/>
            <person name="Foldi C."/>
            <person name="Dima B."/>
            <person name="Sanchez-Garcia M."/>
            <person name="Sanchez-Ramirez S."/>
            <person name="Szollosi G.J."/>
            <person name="Szarkandi J.G."/>
            <person name="Papp V."/>
            <person name="Albert L."/>
            <person name="Andreopoulos W."/>
            <person name="Angelini C."/>
            <person name="Antonin V."/>
            <person name="Barry K.W."/>
            <person name="Bougher N.L."/>
            <person name="Buchanan P."/>
            <person name="Buyck B."/>
            <person name="Bense V."/>
            <person name="Catcheside P."/>
            <person name="Chovatia M."/>
            <person name="Cooper J."/>
            <person name="Damon W."/>
            <person name="Desjardin D."/>
            <person name="Finy P."/>
            <person name="Geml J."/>
            <person name="Haridas S."/>
            <person name="Hughes K."/>
            <person name="Justo A."/>
            <person name="Karasinski D."/>
            <person name="Kautmanova I."/>
            <person name="Kiss B."/>
            <person name="Kocsube S."/>
            <person name="Kotiranta H."/>
            <person name="LaButti K.M."/>
            <person name="Lechner B.E."/>
            <person name="Liimatainen K."/>
            <person name="Lipzen A."/>
            <person name="Lukacs Z."/>
            <person name="Mihaltcheva S."/>
            <person name="Morgado L.N."/>
            <person name="Niskanen T."/>
            <person name="Noordeloos M.E."/>
            <person name="Ohm R.A."/>
            <person name="Ortiz-Santana B."/>
            <person name="Ovrebo C."/>
            <person name="Racz N."/>
            <person name="Riley R."/>
            <person name="Savchenko A."/>
            <person name="Shiryaev A."/>
            <person name="Soop K."/>
            <person name="Spirin V."/>
            <person name="Szebenyi C."/>
            <person name="Tomsovsky M."/>
            <person name="Tulloss R.E."/>
            <person name="Uehling J."/>
            <person name="Grigoriev I.V."/>
            <person name="Vagvolgyi C."/>
            <person name="Papp T."/>
            <person name="Martin F.M."/>
            <person name="Miettinen O."/>
            <person name="Hibbett D.S."/>
            <person name="Nagy L.G."/>
        </authorList>
    </citation>
    <scope>NUCLEOTIDE SEQUENCE [LARGE SCALE GENOMIC DNA]</scope>
    <source>
        <strain evidence="5 6">FP101781</strain>
    </source>
</reference>
<dbReference type="PANTHER" id="PTHR38045">
    <property type="entry name" value="CHROMOSOME 1, WHOLE GENOME SHOTGUN SEQUENCE"/>
    <property type="match status" value="1"/>
</dbReference>
<feature type="transmembrane region" description="Helical" evidence="3">
    <location>
        <begin position="45"/>
        <end position="64"/>
    </location>
</feature>
<proteinExistence type="predicted"/>
<evidence type="ECO:0000313" key="6">
    <source>
        <dbReference type="Proteomes" id="UP000298030"/>
    </source>
</evidence>
<dbReference type="EMBL" id="QPFP01000577">
    <property type="protein sequence ID" value="TEB06303.1"/>
    <property type="molecule type" value="Genomic_DNA"/>
</dbReference>
<feature type="region of interest" description="Disordered" evidence="2">
    <location>
        <begin position="66"/>
        <end position="89"/>
    </location>
</feature>
<dbReference type="AlphaFoldDB" id="A0A4Y7RC59"/>
<feature type="region of interest" description="Disordered" evidence="2">
    <location>
        <begin position="600"/>
        <end position="619"/>
    </location>
</feature>
<dbReference type="SUPFAM" id="SSF48230">
    <property type="entry name" value="Chondroitin AC/alginate lyase"/>
    <property type="match status" value="1"/>
</dbReference>
<keyword evidence="3" id="KW-1133">Transmembrane helix</keyword>
<evidence type="ECO:0000313" key="5">
    <source>
        <dbReference type="EMBL" id="TEB06303.1"/>
    </source>
</evidence>
<dbReference type="GO" id="GO:0016829">
    <property type="term" value="F:lyase activity"/>
    <property type="evidence" value="ECO:0007669"/>
    <property type="project" value="InterPro"/>
</dbReference>
<feature type="compositionally biased region" description="Low complexity" evidence="2">
    <location>
        <begin position="71"/>
        <end position="81"/>
    </location>
</feature>
<dbReference type="Proteomes" id="UP000298030">
    <property type="component" value="Unassembled WGS sequence"/>
</dbReference>
<dbReference type="OrthoDB" id="3476529at2759"/>
<dbReference type="Pfam" id="PF07940">
    <property type="entry name" value="Hepar_II_III_C"/>
    <property type="match status" value="1"/>
</dbReference>
<evidence type="ECO:0000256" key="3">
    <source>
        <dbReference type="SAM" id="Phobius"/>
    </source>
</evidence>
<dbReference type="PANTHER" id="PTHR38045:SF1">
    <property type="entry name" value="HEPARINASE II_III-LIKE PROTEIN"/>
    <property type="match status" value="1"/>
</dbReference>
<feature type="domain" description="Heparinase II/III-like C-terminal" evidence="4">
    <location>
        <begin position="519"/>
        <end position="693"/>
    </location>
</feature>